<comment type="caution">
    <text evidence="3">The sequence shown here is derived from an EMBL/GenBank/DDBJ whole genome shotgun (WGS) entry which is preliminary data.</text>
</comment>
<reference evidence="3 4" key="1">
    <citation type="journal article" date="2021" name="J. Hered.">
        <title>A chromosome-level genome assembly of the parasitoid wasp, Cotesia glomerata (Hymenoptera: Braconidae).</title>
        <authorList>
            <person name="Pinto B.J."/>
            <person name="Weis J.J."/>
            <person name="Gamble T."/>
            <person name="Ode P.J."/>
            <person name="Paul R."/>
            <person name="Zaspel J.M."/>
        </authorList>
    </citation>
    <scope>NUCLEOTIDE SEQUENCE [LARGE SCALE GENOMIC DNA]</scope>
    <source>
        <strain evidence="3">CgM1</strain>
    </source>
</reference>
<sequence>MTGNIKINLKTKSSAPGRICMKKSDWLKLSNHHTPRVTRIRQKEENSRMTSRRISPWCIKTLIVVFSIVAIVIGGPPPSRDDELEDYCSAHKFDKLPGGLRFTKEVVTTEYANIGAFKAVHCCLRGYRSIEWIYIAIESIRAEYKSSQEADDIEGSQRRVELVFQVIREEEQSSVTSHAGTNYPFPEDNYRSF</sequence>
<evidence type="ECO:0000256" key="2">
    <source>
        <dbReference type="SAM" id="Phobius"/>
    </source>
</evidence>
<proteinExistence type="predicted"/>
<evidence type="ECO:0000256" key="1">
    <source>
        <dbReference type="SAM" id="MobiDB-lite"/>
    </source>
</evidence>
<keyword evidence="4" id="KW-1185">Reference proteome</keyword>
<evidence type="ECO:0000313" key="3">
    <source>
        <dbReference type="EMBL" id="KAH0544127.1"/>
    </source>
</evidence>
<keyword evidence="2" id="KW-1133">Transmembrane helix</keyword>
<feature type="transmembrane region" description="Helical" evidence="2">
    <location>
        <begin position="57"/>
        <end position="75"/>
    </location>
</feature>
<keyword evidence="2" id="KW-0812">Transmembrane</keyword>
<dbReference type="AlphaFoldDB" id="A0AAV7I431"/>
<organism evidence="3 4">
    <name type="scientific">Cotesia glomerata</name>
    <name type="common">Lepidopteran parasitic wasp</name>
    <name type="synonym">Apanteles glomeratus</name>
    <dbReference type="NCBI Taxonomy" id="32391"/>
    <lineage>
        <taxon>Eukaryota</taxon>
        <taxon>Metazoa</taxon>
        <taxon>Ecdysozoa</taxon>
        <taxon>Arthropoda</taxon>
        <taxon>Hexapoda</taxon>
        <taxon>Insecta</taxon>
        <taxon>Pterygota</taxon>
        <taxon>Neoptera</taxon>
        <taxon>Endopterygota</taxon>
        <taxon>Hymenoptera</taxon>
        <taxon>Apocrita</taxon>
        <taxon>Ichneumonoidea</taxon>
        <taxon>Braconidae</taxon>
        <taxon>Microgastrinae</taxon>
        <taxon>Cotesia</taxon>
    </lineage>
</organism>
<gene>
    <name evidence="3" type="ORF">KQX54_001240</name>
</gene>
<dbReference type="Proteomes" id="UP000826195">
    <property type="component" value="Unassembled WGS sequence"/>
</dbReference>
<protein>
    <submittedName>
        <fullName evidence="3">Uncharacterized protein</fullName>
    </submittedName>
</protein>
<keyword evidence="2" id="KW-0472">Membrane</keyword>
<name>A0AAV7I431_COTGL</name>
<feature type="region of interest" description="Disordered" evidence="1">
    <location>
        <begin position="173"/>
        <end position="193"/>
    </location>
</feature>
<accession>A0AAV7I431</accession>
<dbReference type="EMBL" id="JAHXZJ010002241">
    <property type="protein sequence ID" value="KAH0544127.1"/>
    <property type="molecule type" value="Genomic_DNA"/>
</dbReference>
<evidence type="ECO:0000313" key="4">
    <source>
        <dbReference type="Proteomes" id="UP000826195"/>
    </source>
</evidence>